<gene>
    <name evidence="2" type="ORF">PGLA1383_LOCUS1018</name>
</gene>
<reference evidence="2" key="1">
    <citation type="submission" date="2021-02" db="EMBL/GenBank/DDBJ databases">
        <authorList>
            <person name="Dougan E. K."/>
            <person name="Rhodes N."/>
            <person name="Thang M."/>
            <person name="Chan C."/>
        </authorList>
    </citation>
    <scope>NUCLEOTIDE SEQUENCE</scope>
</reference>
<dbReference type="AlphaFoldDB" id="A0A813D3A3"/>
<feature type="compositionally biased region" description="Polar residues" evidence="1">
    <location>
        <begin position="194"/>
        <end position="203"/>
    </location>
</feature>
<evidence type="ECO:0000256" key="1">
    <source>
        <dbReference type="SAM" id="MobiDB-lite"/>
    </source>
</evidence>
<evidence type="ECO:0000313" key="2">
    <source>
        <dbReference type="EMBL" id="CAE8582013.1"/>
    </source>
</evidence>
<proteinExistence type="predicted"/>
<comment type="caution">
    <text evidence="2">The sequence shown here is derived from an EMBL/GenBank/DDBJ whole genome shotgun (WGS) entry which is preliminary data.</text>
</comment>
<feature type="compositionally biased region" description="Low complexity" evidence="1">
    <location>
        <begin position="79"/>
        <end position="193"/>
    </location>
</feature>
<sequence>MLSGLHCAASALTAPVTEPLPLVVHCHWQPPSARAIHALCWQATEHLRVANPWTILRSTVPRQRPWGQFVGVSRTYWANSNNTTTNNNNNNDPNNNNNNNNNHSSNNKNNNNNNNNNNHSSNNKNNKNNKNNENNKNKNNNNNSNDNNNKNNNDNNNNNNCNNNSTNNNHDNNNNSTTNNNHNNNNNNNSNNNHIGPQTATAATSYRTKASACKAAWRAQQCEFTAFQNQASTTNKENM</sequence>
<evidence type="ECO:0000313" key="3">
    <source>
        <dbReference type="Proteomes" id="UP000654075"/>
    </source>
</evidence>
<feature type="region of interest" description="Disordered" evidence="1">
    <location>
        <begin position="78"/>
        <end position="203"/>
    </location>
</feature>
<dbReference type="Proteomes" id="UP000654075">
    <property type="component" value="Unassembled WGS sequence"/>
</dbReference>
<accession>A0A813D3A3</accession>
<keyword evidence="3" id="KW-1185">Reference proteome</keyword>
<dbReference type="EMBL" id="CAJNNV010000267">
    <property type="protein sequence ID" value="CAE8582013.1"/>
    <property type="molecule type" value="Genomic_DNA"/>
</dbReference>
<name>A0A813D3A3_POLGL</name>
<protein>
    <submittedName>
        <fullName evidence="2">Uncharacterized protein</fullName>
    </submittedName>
</protein>
<organism evidence="2 3">
    <name type="scientific">Polarella glacialis</name>
    <name type="common">Dinoflagellate</name>
    <dbReference type="NCBI Taxonomy" id="89957"/>
    <lineage>
        <taxon>Eukaryota</taxon>
        <taxon>Sar</taxon>
        <taxon>Alveolata</taxon>
        <taxon>Dinophyceae</taxon>
        <taxon>Suessiales</taxon>
        <taxon>Suessiaceae</taxon>
        <taxon>Polarella</taxon>
    </lineage>
</organism>